<dbReference type="EMBL" id="CM001222">
    <property type="protein sequence ID" value="AES76034.1"/>
    <property type="molecule type" value="Genomic_DNA"/>
</dbReference>
<protein>
    <submittedName>
        <fullName evidence="3">Transmembrane protein, putative</fullName>
    </submittedName>
</protein>
<organism evidence="3 5">
    <name type="scientific">Medicago truncatula</name>
    <name type="common">Barrel medic</name>
    <name type="synonym">Medicago tribuloides</name>
    <dbReference type="NCBI Taxonomy" id="3880"/>
    <lineage>
        <taxon>Eukaryota</taxon>
        <taxon>Viridiplantae</taxon>
        <taxon>Streptophyta</taxon>
        <taxon>Embryophyta</taxon>
        <taxon>Tracheophyta</taxon>
        <taxon>Spermatophyta</taxon>
        <taxon>Magnoliopsida</taxon>
        <taxon>eudicotyledons</taxon>
        <taxon>Gunneridae</taxon>
        <taxon>Pentapetalae</taxon>
        <taxon>rosids</taxon>
        <taxon>fabids</taxon>
        <taxon>Fabales</taxon>
        <taxon>Fabaceae</taxon>
        <taxon>Papilionoideae</taxon>
        <taxon>50 kb inversion clade</taxon>
        <taxon>NPAAA clade</taxon>
        <taxon>Hologalegina</taxon>
        <taxon>IRL clade</taxon>
        <taxon>Trifolieae</taxon>
        <taxon>Medicago</taxon>
    </lineage>
</organism>
<evidence type="ECO:0000313" key="4">
    <source>
        <dbReference type="EnsemblPlants" id="AES76034"/>
    </source>
</evidence>
<feature type="compositionally biased region" description="Pro residues" evidence="1">
    <location>
        <begin position="120"/>
        <end position="149"/>
    </location>
</feature>
<reference evidence="3 5" key="2">
    <citation type="journal article" date="2014" name="BMC Genomics">
        <title>An improved genome release (version Mt4.0) for the model legume Medicago truncatula.</title>
        <authorList>
            <person name="Tang H."/>
            <person name="Krishnakumar V."/>
            <person name="Bidwell S."/>
            <person name="Rosen B."/>
            <person name="Chan A."/>
            <person name="Zhou S."/>
            <person name="Gentzbittel L."/>
            <person name="Childs K.L."/>
            <person name="Yandell M."/>
            <person name="Gundlach H."/>
            <person name="Mayer K.F."/>
            <person name="Schwartz D.C."/>
            <person name="Town C.D."/>
        </authorList>
    </citation>
    <scope>GENOME REANNOTATION</scope>
    <source>
        <strain evidence="4 5">cv. Jemalong A17</strain>
    </source>
</reference>
<keyword evidence="5" id="KW-1185">Reference proteome</keyword>
<dbReference type="AlphaFoldDB" id="G7KPR7"/>
<feature type="region of interest" description="Disordered" evidence="1">
    <location>
        <begin position="107"/>
        <end position="164"/>
    </location>
</feature>
<accession>G7KPR7</accession>
<reference evidence="3 5" key="1">
    <citation type="journal article" date="2011" name="Nature">
        <title>The Medicago genome provides insight into the evolution of rhizobial symbioses.</title>
        <authorList>
            <person name="Young N.D."/>
            <person name="Debelle F."/>
            <person name="Oldroyd G.E."/>
            <person name="Geurts R."/>
            <person name="Cannon S.B."/>
            <person name="Udvardi M.K."/>
            <person name="Benedito V.A."/>
            <person name="Mayer K.F."/>
            <person name="Gouzy J."/>
            <person name="Schoof H."/>
            <person name="Van de Peer Y."/>
            <person name="Proost S."/>
            <person name="Cook D.R."/>
            <person name="Meyers B.C."/>
            <person name="Spannagl M."/>
            <person name="Cheung F."/>
            <person name="De Mita S."/>
            <person name="Krishnakumar V."/>
            <person name="Gundlach H."/>
            <person name="Zhou S."/>
            <person name="Mudge J."/>
            <person name="Bharti A.K."/>
            <person name="Murray J.D."/>
            <person name="Naoumkina M.A."/>
            <person name="Rosen B."/>
            <person name="Silverstein K.A."/>
            <person name="Tang H."/>
            <person name="Rombauts S."/>
            <person name="Zhao P.X."/>
            <person name="Zhou P."/>
            <person name="Barbe V."/>
            <person name="Bardou P."/>
            <person name="Bechner M."/>
            <person name="Bellec A."/>
            <person name="Berger A."/>
            <person name="Berges H."/>
            <person name="Bidwell S."/>
            <person name="Bisseling T."/>
            <person name="Choisne N."/>
            <person name="Couloux A."/>
            <person name="Denny R."/>
            <person name="Deshpande S."/>
            <person name="Dai X."/>
            <person name="Doyle J.J."/>
            <person name="Dudez A.M."/>
            <person name="Farmer A.D."/>
            <person name="Fouteau S."/>
            <person name="Franken C."/>
            <person name="Gibelin C."/>
            <person name="Gish J."/>
            <person name="Goldstein S."/>
            <person name="Gonzalez A.J."/>
            <person name="Green P.J."/>
            <person name="Hallab A."/>
            <person name="Hartog M."/>
            <person name="Hua A."/>
            <person name="Humphray S.J."/>
            <person name="Jeong D.H."/>
            <person name="Jing Y."/>
            <person name="Jocker A."/>
            <person name="Kenton S.M."/>
            <person name="Kim D.J."/>
            <person name="Klee K."/>
            <person name="Lai H."/>
            <person name="Lang C."/>
            <person name="Lin S."/>
            <person name="Macmil S.L."/>
            <person name="Magdelenat G."/>
            <person name="Matthews L."/>
            <person name="McCorrison J."/>
            <person name="Monaghan E.L."/>
            <person name="Mun J.H."/>
            <person name="Najar F.Z."/>
            <person name="Nicholson C."/>
            <person name="Noirot C."/>
            <person name="O'Bleness M."/>
            <person name="Paule C.R."/>
            <person name="Poulain J."/>
            <person name="Prion F."/>
            <person name="Qin B."/>
            <person name="Qu C."/>
            <person name="Retzel E.F."/>
            <person name="Riddle C."/>
            <person name="Sallet E."/>
            <person name="Samain S."/>
            <person name="Samson N."/>
            <person name="Sanders I."/>
            <person name="Saurat O."/>
            <person name="Scarpelli C."/>
            <person name="Schiex T."/>
            <person name="Segurens B."/>
            <person name="Severin A.J."/>
            <person name="Sherrier D.J."/>
            <person name="Shi R."/>
            <person name="Sims S."/>
            <person name="Singer S.R."/>
            <person name="Sinharoy S."/>
            <person name="Sterck L."/>
            <person name="Viollet A."/>
            <person name="Wang B.B."/>
            <person name="Wang K."/>
            <person name="Wang M."/>
            <person name="Wang X."/>
            <person name="Warfsmann J."/>
            <person name="Weissenbach J."/>
            <person name="White D.D."/>
            <person name="White J.D."/>
            <person name="Wiley G.B."/>
            <person name="Wincker P."/>
            <person name="Xing Y."/>
            <person name="Yang L."/>
            <person name="Yao Z."/>
            <person name="Ying F."/>
            <person name="Zhai J."/>
            <person name="Zhou L."/>
            <person name="Zuber A."/>
            <person name="Denarie J."/>
            <person name="Dixon R.A."/>
            <person name="May G.D."/>
            <person name="Schwartz D.C."/>
            <person name="Rogers J."/>
            <person name="Quetier F."/>
            <person name="Town C.D."/>
            <person name="Roe B.A."/>
        </authorList>
    </citation>
    <scope>NUCLEOTIDE SEQUENCE [LARGE SCALE GENOMIC DNA]</scope>
    <source>
        <strain evidence="3">A17</strain>
        <strain evidence="4 5">cv. Jemalong A17</strain>
    </source>
</reference>
<feature type="transmembrane region" description="Helical" evidence="2">
    <location>
        <begin position="37"/>
        <end position="54"/>
    </location>
</feature>
<evidence type="ECO:0000256" key="2">
    <source>
        <dbReference type="SAM" id="Phobius"/>
    </source>
</evidence>
<gene>
    <name evidence="3" type="ordered locus">MTR_6g069340</name>
</gene>
<name>G7KPR7_MEDTR</name>
<dbReference type="HOGENOM" id="CLU_1621482_0_0_1"/>
<keyword evidence="2" id="KW-1133">Transmembrane helix</keyword>
<evidence type="ECO:0000256" key="1">
    <source>
        <dbReference type="SAM" id="MobiDB-lite"/>
    </source>
</evidence>
<dbReference type="EnsemblPlants" id="AES76034">
    <property type="protein sequence ID" value="AES76034"/>
    <property type="gene ID" value="MTR_6g069340"/>
</dbReference>
<proteinExistence type="predicted"/>
<sequence length="164" mass="18162">MTTVEEKEIICVGMCGLGSQIQLVGILLVVSSGYTKLRTSFMLLIWFATSWVIWKERNDRIFRGKENSPSGSCCRSWEAEEKEEWKNRYFLRPYKTVGSADGVTFRNIDERTGTPIPTATTPPPYSTPFPTIPSAPFPPNPPAPFPPILPASFPAATTSQATTS</sequence>
<reference evidence="4" key="3">
    <citation type="submission" date="2015-04" db="UniProtKB">
        <authorList>
            <consortium name="EnsemblPlants"/>
        </authorList>
    </citation>
    <scope>IDENTIFICATION</scope>
    <source>
        <strain evidence="4">cv. Jemalong A17</strain>
    </source>
</reference>
<evidence type="ECO:0000313" key="3">
    <source>
        <dbReference type="EMBL" id="AES76034.1"/>
    </source>
</evidence>
<keyword evidence="2 3" id="KW-0812">Transmembrane</keyword>
<evidence type="ECO:0000313" key="5">
    <source>
        <dbReference type="Proteomes" id="UP000002051"/>
    </source>
</evidence>
<dbReference type="PaxDb" id="3880-AES76034"/>
<feature type="transmembrane region" description="Helical" evidence="2">
    <location>
        <begin position="9"/>
        <end position="31"/>
    </location>
</feature>
<keyword evidence="2" id="KW-0472">Membrane</keyword>
<dbReference type="Proteomes" id="UP000002051">
    <property type="component" value="Chromosome 6"/>
</dbReference>